<evidence type="ECO:0008006" key="4">
    <source>
        <dbReference type="Google" id="ProtNLM"/>
    </source>
</evidence>
<feature type="transmembrane region" description="Helical" evidence="1">
    <location>
        <begin position="35"/>
        <end position="52"/>
    </location>
</feature>
<dbReference type="EMBL" id="BEXT01000001">
    <property type="protein sequence ID" value="GBC62966.1"/>
    <property type="molecule type" value="Genomic_DNA"/>
</dbReference>
<evidence type="ECO:0000313" key="3">
    <source>
        <dbReference type="Proteomes" id="UP000288096"/>
    </source>
</evidence>
<keyword evidence="3" id="KW-1185">Reference proteome</keyword>
<organism evidence="2 3">
    <name type="scientific">Desulfonema ishimotonii</name>
    <dbReference type="NCBI Taxonomy" id="45657"/>
    <lineage>
        <taxon>Bacteria</taxon>
        <taxon>Pseudomonadati</taxon>
        <taxon>Thermodesulfobacteriota</taxon>
        <taxon>Desulfobacteria</taxon>
        <taxon>Desulfobacterales</taxon>
        <taxon>Desulfococcaceae</taxon>
        <taxon>Desulfonema</taxon>
    </lineage>
</organism>
<reference evidence="3" key="1">
    <citation type="submission" date="2017-11" db="EMBL/GenBank/DDBJ databases">
        <authorList>
            <person name="Watanabe M."/>
            <person name="Kojima H."/>
        </authorList>
    </citation>
    <scope>NUCLEOTIDE SEQUENCE [LARGE SCALE GENOMIC DNA]</scope>
    <source>
        <strain evidence="3">Tokyo 01</strain>
    </source>
</reference>
<name>A0A401G182_9BACT</name>
<gene>
    <name evidence="2" type="ORF">DENIS_3952</name>
</gene>
<dbReference type="Pfam" id="PF04307">
    <property type="entry name" value="YdjM"/>
    <property type="match status" value="1"/>
</dbReference>
<feature type="transmembrane region" description="Helical" evidence="1">
    <location>
        <begin position="64"/>
        <end position="83"/>
    </location>
</feature>
<evidence type="ECO:0000256" key="1">
    <source>
        <dbReference type="SAM" id="Phobius"/>
    </source>
</evidence>
<comment type="caution">
    <text evidence="2">The sequence shown here is derived from an EMBL/GenBank/DDBJ whole genome shotgun (WGS) entry which is preliminary data.</text>
</comment>
<dbReference type="OrthoDB" id="198184at2"/>
<feature type="transmembrane region" description="Helical" evidence="1">
    <location>
        <begin position="132"/>
        <end position="153"/>
    </location>
</feature>
<feature type="transmembrane region" description="Helical" evidence="1">
    <location>
        <begin position="90"/>
        <end position="112"/>
    </location>
</feature>
<keyword evidence="1" id="KW-0472">Membrane</keyword>
<reference evidence="3" key="2">
    <citation type="submission" date="2019-01" db="EMBL/GenBank/DDBJ databases">
        <title>Genome sequence of Desulfonema ishimotonii strain Tokyo 01.</title>
        <authorList>
            <person name="Fukui M."/>
        </authorList>
    </citation>
    <scope>NUCLEOTIDE SEQUENCE [LARGE SCALE GENOMIC DNA]</scope>
    <source>
        <strain evidence="3">Tokyo 01</strain>
    </source>
</reference>
<dbReference type="RefSeq" id="WP_124330092.1">
    <property type="nucleotide sequence ID" value="NZ_BEXT01000001.1"/>
</dbReference>
<dbReference type="InterPro" id="IPR007404">
    <property type="entry name" value="YdjM-like"/>
</dbReference>
<proteinExistence type="predicted"/>
<protein>
    <recommendedName>
        <fullName evidence="4">Metal-dependent hydrolase</fullName>
    </recommendedName>
</protein>
<dbReference type="Proteomes" id="UP000288096">
    <property type="component" value="Unassembled WGS sequence"/>
</dbReference>
<accession>A0A401G182</accession>
<keyword evidence="1" id="KW-0812">Transmembrane</keyword>
<feature type="transmembrane region" description="Helical" evidence="1">
    <location>
        <begin position="6"/>
        <end position="23"/>
    </location>
</feature>
<evidence type="ECO:0000313" key="2">
    <source>
        <dbReference type="EMBL" id="GBC62966.1"/>
    </source>
</evidence>
<dbReference type="AlphaFoldDB" id="A0A401G182"/>
<sequence length="171" mass="18939">MFIGTHMGLPLLMATAGNLAVTARRRHRLFAGRDLFFIALCGGLPDFLSPHIRLAARMSSPTHTLWFAMAAVPVIALWCFLAHRQRAFRVGILCETAICLHLLCDAVAGGIAPFYPFDSSRWGAYYVPPDRWLFLDAVFISLCLAGMAGVRYLERGKRTPWQRGVGKTATS</sequence>
<keyword evidence="1" id="KW-1133">Transmembrane helix</keyword>